<accession>A0A2A7MX92</accession>
<organism evidence="7 8">
    <name type="scientific">Mycolicibacterium agri</name>
    <name type="common">Mycobacterium agri</name>
    <dbReference type="NCBI Taxonomy" id="36811"/>
    <lineage>
        <taxon>Bacteria</taxon>
        <taxon>Bacillati</taxon>
        <taxon>Actinomycetota</taxon>
        <taxon>Actinomycetes</taxon>
        <taxon>Mycobacteriales</taxon>
        <taxon>Mycobacteriaceae</taxon>
        <taxon>Mycolicibacterium</taxon>
    </lineage>
</organism>
<evidence type="ECO:0000313" key="6">
    <source>
        <dbReference type="EMBL" id="GFG49613.1"/>
    </source>
</evidence>
<dbReference type="AlphaFoldDB" id="A0A2A7MX92"/>
<dbReference type="SUPFAM" id="SSF46689">
    <property type="entry name" value="Homeodomain-like"/>
    <property type="match status" value="1"/>
</dbReference>
<evidence type="ECO:0000313" key="8">
    <source>
        <dbReference type="Proteomes" id="UP000220914"/>
    </source>
</evidence>
<reference evidence="6 9" key="2">
    <citation type="journal article" date="2019" name="Emerg. Microbes Infect.">
        <title>Comprehensive subspecies identification of 175 nontuberculous mycobacteria species based on 7547 genomic profiles.</title>
        <authorList>
            <person name="Matsumoto Y."/>
            <person name="Kinjo T."/>
            <person name="Motooka D."/>
            <person name="Nabeya D."/>
            <person name="Jung N."/>
            <person name="Uechi K."/>
            <person name="Horii T."/>
            <person name="Iida T."/>
            <person name="Fujita J."/>
            <person name="Nakamura S."/>
        </authorList>
    </citation>
    <scope>NUCLEOTIDE SEQUENCE [LARGE SCALE GENOMIC DNA]</scope>
    <source>
        <strain evidence="6 9">JCM 6377</strain>
    </source>
</reference>
<evidence type="ECO:0000259" key="5">
    <source>
        <dbReference type="PROSITE" id="PS50977"/>
    </source>
</evidence>
<feature type="DNA-binding region" description="H-T-H motif" evidence="4">
    <location>
        <begin position="33"/>
        <end position="52"/>
    </location>
</feature>
<dbReference type="InterPro" id="IPR009057">
    <property type="entry name" value="Homeodomain-like_sf"/>
</dbReference>
<dbReference type="PRINTS" id="PR00455">
    <property type="entry name" value="HTHTETR"/>
</dbReference>
<sequence length="196" mass="21354">MSEWRERKKAATKHAIQQHALRLFVEKGYDATTVEEIAAAAGVSHMTFFRYFPRKEEVVEYDEYDPILEDLIAARPPEEPPITALHNAIRVGLQRVLAADRDALLVRTRLILNNPVLRSRNLIAQDTTRDLFARALARRAGRSEPDLAATAQAAAALGAVGSALMAWAQDGSADLVGLVDAAFAALQSGVAARQPS</sequence>
<dbReference type="OrthoDB" id="4143918at2"/>
<dbReference type="GO" id="GO:0000976">
    <property type="term" value="F:transcription cis-regulatory region binding"/>
    <property type="evidence" value="ECO:0007669"/>
    <property type="project" value="TreeGrafter"/>
</dbReference>
<dbReference type="Gene3D" id="1.10.10.60">
    <property type="entry name" value="Homeodomain-like"/>
    <property type="match status" value="1"/>
</dbReference>
<reference evidence="6" key="3">
    <citation type="submission" date="2020-02" db="EMBL/GenBank/DDBJ databases">
        <authorList>
            <person name="Matsumoto Y."/>
            <person name="Motooka D."/>
            <person name="Nakamura S."/>
        </authorList>
    </citation>
    <scope>NUCLEOTIDE SEQUENCE</scope>
    <source>
        <strain evidence="6">JCM 6377</strain>
    </source>
</reference>
<gene>
    <name evidence="7" type="ORF">CQY20_19160</name>
    <name evidence="6" type="ORF">MAGR_10540</name>
</gene>
<dbReference type="Gene3D" id="1.10.357.10">
    <property type="entry name" value="Tetracycline Repressor, domain 2"/>
    <property type="match status" value="1"/>
</dbReference>
<dbReference type="Pfam" id="PF17754">
    <property type="entry name" value="TetR_C_14"/>
    <property type="match status" value="1"/>
</dbReference>
<dbReference type="GO" id="GO:0003700">
    <property type="term" value="F:DNA-binding transcription factor activity"/>
    <property type="evidence" value="ECO:0007669"/>
    <property type="project" value="TreeGrafter"/>
</dbReference>
<evidence type="ECO:0000313" key="7">
    <source>
        <dbReference type="EMBL" id="PEG36355.1"/>
    </source>
</evidence>
<dbReference type="PANTHER" id="PTHR30055:SF238">
    <property type="entry name" value="MYCOFACTOCIN BIOSYNTHESIS TRANSCRIPTIONAL REGULATOR MFTR-RELATED"/>
    <property type="match status" value="1"/>
</dbReference>
<evidence type="ECO:0000256" key="1">
    <source>
        <dbReference type="ARBA" id="ARBA00023015"/>
    </source>
</evidence>
<feature type="domain" description="HTH tetR-type" evidence="5">
    <location>
        <begin position="10"/>
        <end position="70"/>
    </location>
</feature>
<dbReference type="InterPro" id="IPR050109">
    <property type="entry name" value="HTH-type_TetR-like_transc_reg"/>
</dbReference>
<dbReference type="RefSeq" id="WP_097941664.1">
    <property type="nucleotide sequence ID" value="NZ_BLKS01000001.1"/>
</dbReference>
<dbReference type="Proteomes" id="UP000220914">
    <property type="component" value="Unassembled WGS sequence"/>
</dbReference>
<protein>
    <submittedName>
        <fullName evidence="7">TetR family transcriptional regulator</fullName>
    </submittedName>
</protein>
<dbReference type="EMBL" id="PDCP01000035">
    <property type="protein sequence ID" value="PEG36355.1"/>
    <property type="molecule type" value="Genomic_DNA"/>
</dbReference>
<dbReference type="Proteomes" id="UP000465302">
    <property type="component" value="Unassembled WGS sequence"/>
</dbReference>
<keyword evidence="8" id="KW-1185">Reference proteome</keyword>
<comment type="caution">
    <text evidence="7">The sequence shown here is derived from an EMBL/GenBank/DDBJ whole genome shotgun (WGS) entry which is preliminary data.</text>
</comment>
<dbReference type="EMBL" id="BLKS01000001">
    <property type="protein sequence ID" value="GFG49613.1"/>
    <property type="molecule type" value="Genomic_DNA"/>
</dbReference>
<evidence type="ECO:0000256" key="2">
    <source>
        <dbReference type="ARBA" id="ARBA00023125"/>
    </source>
</evidence>
<dbReference type="PANTHER" id="PTHR30055">
    <property type="entry name" value="HTH-TYPE TRANSCRIPTIONAL REGULATOR RUTR"/>
    <property type="match status" value="1"/>
</dbReference>
<dbReference type="InterPro" id="IPR001647">
    <property type="entry name" value="HTH_TetR"/>
</dbReference>
<name>A0A2A7MX92_MYCAG</name>
<dbReference type="PROSITE" id="PS50977">
    <property type="entry name" value="HTH_TETR_2"/>
    <property type="match status" value="1"/>
</dbReference>
<keyword evidence="1" id="KW-0805">Transcription regulation</keyword>
<evidence type="ECO:0000256" key="4">
    <source>
        <dbReference type="PROSITE-ProRule" id="PRU00335"/>
    </source>
</evidence>
<keyword evidence="3" id="KW-0804">Transcription</keyword>
<evidence type="ECO:0000313" key="9">
    <source>
        <dbReference type="Proteomes" id="UP000465302"/>
    </source>
</evidence>
<dbReference type="InterPro" id="IPR041347">
    <property type="entry name" value="MftR_C"/>
</dbReference>
<evidence type="ECO:0000256" key="3">
    <source>
        <dbReference type="ARBA" id="ARBA00023163"/>
    </source>
</evidence>
<reference evidence="7 8" key="1">
    <citation type="submission" date="2017-10" db="EMBL/GenBank/DDBJ databases">
        <title>The new phylogeny of genus Mycobacterium.</title>
        <authorList>
            <person name="Tortoli E."/>
            <person name="Trovato A."/>
            <person name="Cirillo D.M."/>
        </authorList>
    </citation>
    <scope>NUCLEOTIDE SEQUENCE [LARGE SCALE GENOMIC DNA]</scope>
    <source>
        <strain evidence="7 8">CCUG37673</strain>
    </source>
</reference>
<proteinExistence type="predicted"/>
<dbReference type="Pfam" id="PF00440">
    <property type="entry name" value="TetR_N"/>
    <property type="match status" value="1"/>
</dbReference>
<keyword evidence="2 4" id="KW-0238">DNA-binding</keyword>